<accession>U5EP46</accession>
<feature type="domain" description="Kazal-like" evidence="2">
    <location>
        <begin position="19"/>
        <end position="72"/>
    </location>
</feature>
<dbReference type="PANTHER" id="PTHR21131:SF0">
    <property type="entry name" value="GEO10195P1-RELATED"/>
    <property type="match status" value="1"/>
</dbReference>
<name>U5EP46_9DIPT</name>
<dbReference type="InterPro" id="IPR053265">
    <property type="entry name" value="Serpin"/>
</dbReference>
<reference evidence="3" key="1">
    <citation type="journal article" date="2014" name="Insect Biochem. Mol. Biol.">
        <title>An insight into the sialome of the frog biting fly, Corethrella appendiculata.</title>
        <authorList>
            <person name="Ribeiro J.M.C."/>
            <person name="Chagas A.C."/>
            <person name="Pham V.M."/>
            <person name="Lounibos L.P."/>
            <person name="Calvo E."/>
        </authorList>
    </citation>
    <scope>NUCLEOTIDE SEQUENCE</scope>
    <source>
        <tissue evidence="3">Salivary glands</tissue>
    </source>
</reference>
<keyword evidence="1" id="KW-0732">Signal</keyword>
<evidence type="ECO:0000256" key="1">
    <source>
        <dbReference type="SAM" id="SignalP"/>
    </source>
</evidence>
<dbReference type="PROSITE" id="PS51465">
    <property type="entry name" value="KAZAL_2"/>
    <property type="match status" value="1"/>
</dbReference>
<protein>
    <submittedName>
        <fullName evidence="3">Putative kazal domain-containing peptide</fullName>
    </submittedName>
</protein>
<feature type="signal peptide" evidence="1">
    <location>
        <begin position="1"/>
        <end position="22"/>
    </location>
</feature>
<dbReference type="GO" id="GO:0005615">
    <property type="term" value="C:extracellular space"/>
    <property type="evidence" value="ECO:0007669"/>
    <property type="project" value="TreeGrafter"/>
</dbReference>
<dbReference type="SMART" id="SM00280">
    <property type="entry name" value="KAZAL"/>
    <property type="match status" value="1"/>
</dbReference>
<proteinExistence type="evidence at transcript level"/>
<dbReference type="SUPFAM" id="SSF100895">
    <property type="entry name" value="Kazal-type serine protease inhibitors"/>
    <property type="match status" value="1"/>
</dbReference>
<evidence type="ECO:0000313" key="3">
    <source>
        <dbReference type="EMBL" id="JAB54986.1"/>
    </source>
</evidence>
<dbReference type="Gene3D" id="3.30.60.30">
    <property type="match status" value="1"/>
</dbReference>
<evidence type="ECO:0000259" key="2">
    <source>
        <dbReference type="PROSITE" id="PS51465"/>
    </source>
</evidence>
<feature type="chain" id="PRO_5004659692" evidence="1">
    <location>
        <begin position="23"/>
        <end position="78"/>
    </location>
</feature>
<dbReference type="PROSITE" id="PS00282">
    <property type="entry name" value="KAZAL_1"/>
    <property type="match status" value="1"/>
</dbReference>
<dbReference type="InterPro" id="IPR036058">
    <property type="entry name" value="Kazal_dom_sf"/>
</dbReference>
<dbReference type="PANTHER" id="PTHR21131">
    <property type="entry name" value="SERINE-TYPE ENDOPEPTIDASE INHIBITOR"/>
    <property type="match status" value="1"/>
</dbReference>
<dbReference type="AlphaFoldDB" id="U5EP46"/>
<dbReference type="Pfam" id="PF00050">
    <property type="entry name" value="Kazal_1"/>
    <property type="match status" value="1"/>
</dbReference>
<sequence length="78" mass="8835">MKFILFCGIVLTMMVIITPSNAEICPCPRIYMPVCGTNLRTYSNACELRCEADTVQGRSIHLRQAHEGECEHIKDQSF</sequence>
<dbReference type="EMBL" id="GANO01004885">
    <property type="protein sequence ID" value="JAB54986.1"/>
    <property type="molecule type" value="mRNA"/>
</dbReference>
<dbReference type="CDD" id="cd00104">
    <property type="entry name" value="KAZAL_FS"/>
    <property type="match status" value="1"/>
</dbReference>
<organism evidence="3">
    <name type="scientific">Corethrella appendiculata</name>
    <dbReference type="NCBI Taxonomy" id="1370023"/>
    <lineage>
        <taxon>Eukaryota</taxon>
        <taxon>Metazoa</taxon>
        <taxon>Ecdysozoa</taxon>
        <taxon>Arthropoda</taxon>
        <taxon>Hexapoda</taxon>
        <taxon>Insecta</taxon>
        <taxon>Pterygota</taxon>
        <taxon>Neoptera</taxon>
        <taxon>Endopterygota</taxon>
        <taxon>Diptera</taxon>
        <taxon>Nematocera</taxon>
        <taxon>Culicoidea</taxon>
        <taxon>Chaoboridae</taxon>
        <taxon>Corethrella</taxon>
    </lineage>
</organism>
<dbReference type="InterPro" id="IPR002350">
    <property type="entry name" value="Kazal_dom"/>
</dbReference>